<feature type="domain" description="BEACH" evidence="10">
    <location>
        <begin position="1"/>
        <end position="110"/>
    </location>
</feature>
<evidence type="ECO:0000256" key="5">
    <source>
        <dbReference type="ARBA" id="ARBA00022833"/>
    </source>
</evidence>
<dbReference type="Pfam" id="PF01363">
    <property type="entry name" value="FYVE"/>
    <property type="match status" value="1"/>
</dbReference>
<dbReference type="PROSITE" id="PS00678">
    <property type="entry name" value="WD_REPEATS_1"/>
    <property type="match status" value="1"/>
</dbReference>
<feature type="repeat" description="WD" evidence="7">
    <location>
        <begin position="255"/>
        <end position="296"/>
    </location>
</feature>
<comment type="caution">
    <text evidence="11">The sequence shown here is derived from an EMBL/GenBank/DDBJ whole genome shotgun (WGS) entry which is preliminary data.</text>
</comment>
<keyword evidence="5" id="KW-0862">Zinc</keyword>
<evidence type="ECO:0000256" key="3">
    <source>
        <dbReference type="ARBA" id="ARBA00022737"/>
    </source>
</evidence>
<feature type="non-terminal residue" evidence="11">
    <location>
        <position position="1"/>
    </location>
</feature>
<gene>
    <name evidence="11" type="ORF">L9F63_019531</name>
</gene>
<dbReference type="SUPFAM" id="SSF50978">
    <property type="entry name" value="WD40 repeat-like"/>
    <property type="match status" value="1"/>
</dbReference>
<dbReference type="InterPro" id="IPR036372">
    <property type="entry name" value="BEACH_dom_sf"/>
</dbReference>
<evidence type="ECO:0000256" key="8">
    <source>
        <dbReference type="SAM" id="MobiDB-lite"/>
    </source>
</evidence>
<dbReference type="SMART" id="SM00320">
    <property type="entry name" value="WD40"/>
    <property type="match status" value="5"/>
</dbReference>
<evidence type="ECO:0008006" key="13">
    <source>
        <dbReference type="Google" id="ProtNLM"/>
    </source>
</evidence>
<dbReference type="GO" id="GO:0008270">
    <property type="term" value="F:zinc ion binding"/>
    <property type="evidence" value="ECO:0007669"/>
    <property type="project" value="UniProtKB-KW"/>
</dbReference>
<evidence type="ECO:0000256" key="1">
    <source>
        <dbReference type="ARBA" id="ARBA00022574"/>
    </source>
</evidence>
<dbReference type="SUPFAM" id="SSF57903">
    <property type="entry name" value="FYVE/PHD zinc finger"/>
    <property type="match status" value="1"/>
</dbReference>
<dbReference type="PROSITE" id="PS50178">
    <property type="entry name" value="ZF_FYVE"/>
    <property type="match status" value="1"/>
</dbReference>
<dbReference type="Gene3D" id="3.30.40.10">
    <property type="entry name" value="Zinc/RING finger domain, C3HC4 (zinc finger)"/>
    <property type="match status" value="1"/>
</dbReference>
<dbReference type="AlphaFoldDB" id="A0AAD7ZU09"/>
<dbReference type="Pfam" id="PF00400">
    <property type="entry name" value="WD40"/>
    <property type="match status" value="2"/>
</dbReference>
<evidence type="ECO:0000256" key="7">
    <source>
        <dbReference type="PROSITE-ProRule" id="PRU00221"/>
    </source>
</evidence>
<keyword evidence="2" id="KW-0479">Metal-binding</keyword>
<dbReference type="Proteomes" id="UP001233999">
    <property type="component" value="Unassembled WGS sequence"/>
</dbReference>
<dbReference type="InterPro" id="IPR017455">
    <property type="entry name" value="Znf_FYVE-rel"/>
</dbReference>
<dbReference type="SMART" id="SM00064">
    <property type="entry name" value="FYVE"/>
    <property type="match status" value="1"/>
</dbReference>
<dbReference type="InterPro" id="IPR000409">
    <property type="entry name" value="BEACH_dom"/>
</dbReference>
<keyword evidence="1 7" id="KW-0853">WD repeat</keyword>
<evidence type="ECO:0000313" key="11">
    <source>
        <dbReference type="EMBL" id="KAJ9586849.1"/>
    </source>
</evidence>
<dbReference type="InterPro" id="IPR001680">
    <property type="entry name" value="WD40_rpt"/>
</dbReference>
<dbReference type="PANTHER" id="PTHR46108:SF4">
    <property type="entry name" value="BLUE CHEESE"/>
    <property type="match status" value="1"/>
</dbReference>
<dbReference type="InterPro" id="IPR011011">
    <property type="entry name" value="Znf_FYVE_PHD"/>
</dbReference>
<keyword evidence="12" id="KW-1185">Reference proteome</keyword>
<dbReference type="CDD" id="cd15719">
    <property type="entry name" value="FYVE_WDFY3"/>
    <property type="match status" value="1"/>
</dbReference>
<protein>
    <recommendedName>
        <fullName evidence="13">WD repeat and FYVE domain-containing protein 3</fullName>
    </recommendedName>
</protein>
<feature type="compositionally biased region" description="Basic and acidic residues" evidence="8">
    <location>
        <begin position="467"/>
        <end position="502"/>
    </location>
</feature>
<dbReference type="Pfam" id="PF02138">
    <property type="entry name" value="Beach"/>
    <property type="match status" value="1"/>
</dbReference>
<dbReference type="SUPFAM" id="SSF81837">
    <property type="entry name" value="BEACH domain"/>
    <property type="match status" value="1"/>
</dbReference>
<keyword evidence="3" id="KW-0677">Repeat</keyword>
<keyword evidence="4 6" id="KW-0863">Zinc-finger</keyword>
<reference evidence="11" key="1">
    <citation type="journal article" date="2023" name="IScience">
        <title>Live-bearing cockroach genome reveals convergent evolutionary mechanisms linked to viviparity in insects and beyond.</title>
        <authorList>
            <person name="Fouks B."/>
            <person name="Harrison M.C."/>
            <person name="Mikhailova A.A."/>
            <person name="Marchal E."/>
            <person name="English S."/>
            <person name="Carruthers M."/>
            <person name="Jennings E.C."/>
            <person name="Chiamaka E.L."/>
            <person name="Frigard R.A."/>
            <person name="Pippel M."/>
            <person name="Attardo G.M."/>
            <person name="Benoit J.B."/>
            <person name="Bornberg-Bauer E."/>
            <person name="Tobe S.S."/>
        </authorList>
    </citation>
    <scope>NUCLEOTIDE SEQUENCE</scope>
    <source>
        <strain evidence="11">Stay&amp;Tobe</strain>
    </source>
</reference>
<dbReference type="Gene3D" id="1.10.1540.10">
    <property type="entry name" value="BEACH domain"/>
    <property type="match status" value="1"/>
</dbReference>
<evidence type="ECO:0000259" key="9">
    <source>
        <dbReference type="PROSITE" id="PS50178"/>
    </source>
</evidence>
<dbReference type="SMART" id="SM01026">
    <property type="entry name" value="Beach"/>
    <property type="match status" value="1"/>
</dbReference>
<dbReference type="InterPro" id="IPR015943">
    <property type="entry name" value="WD40/YVTN_repeat-like_dom_sf"/>
</dbReference>
<accession>A0AAD7ZU09</accession>
<dbReference type="InterPro" id="IPR019775">
    <property type="entry name" value="WD40_repeat_CS"/>
</dbReference>
<organism evidence="11 12">
    <name type="scientific">Diploptera punctata</name>
    <name type="common">Pacific beetle cockroach</name>
    <dbReference type="NCBI Taxonomy" id="6984"/>
    <lineage>
        <taxon>Eukaryota</taxon>
        <taxon>Metazoa</taxon>
        <taxon>Ecdysozoa</taxon>
        <taxon>Arthropoda</taxon>
        <taxon>Hexapoda</taxon>
        <taxon>Insecta</taxon>
        <taxon>Pterygota</taxon>
        <taxon>Neoptera</taxon>
        <taxon>Polyneoptera</taxon>
        <taxon>Dictyoptera</taxon>
        <taxon>Blattodea</taxon>
        <taxon>Blaberoidea</taxon>
        <taxon>Blaberidae</taxon>
        <taxon>Diplopterinae</taxon>
        <taxon>Diploptera</taxon>
    </lineage>
</organism>
<feature type="region of interest" description="Disordered" evidence="8">
    <location>
        <begin position="445"/>
        <end position="539"/>
    </location>
</feature>
<feature type="region of interest" description="Disordered" evidence="8">
    <location>
        <begin position="391"/>
        <end position="415"/>
    </location>
</feature>
<evidence type="ECO:0000256" key="4">
    <source>
        <dbReference type="ARBA" id="ARBA00022771"/>
    </source>
</evidence>
<dbReference type="InterPro" id="IPR036322">
    <property type="entry name" value="WD40_repeat_dom_sf"/>
</dbReference>
<evidence type="ECO:0000259" key="10">
    <source>
        <dbReference type="PROSITE" id="PS50197"/>
    </source>
</evidence>
<dbReference type="Gene3D" id="2.130.10.10">
    <property type="entry name" value="YVTN repeat-like/Quinoprotein amine dehydrogenase"/>
    <property type="match status" value="1"/>
</dbReference>
<sequence>CKQNGVQLGDIVLPPWAKEDPREFIRMHRLALECDYVSQHLHEWIDLIFGYKQNGQTAVEAVNVFHHLFYEGNVDIYSIDDPLKKNATIGFINNFGQIPKQLFKKPHPAKKISHRTSVIDPGPITPGLSFTTGDRLFFHNLDNLRPSLQPIKELKGPVGQILHSDKSVLAVEQNKVLVPPTYNKYVAWGFADHSLRVGNYDSDKAIFVCEAMVQNNGEIVACACPSSKLIVTAGTSSVVTVWEYARKQLSIKQCLYGHTDAVTCLAASPAYNVIVSGSRDATAIIWDLSRRIFVRQLQGHAAPVAAVAINELTGDIATCAGTWLHVWSINGVELASVNTCVGRADRMQQILCVAFSQTHEWDSQNVVMTGSTDGVARMWSVDYVQVPKEDKLGVSEEESESAACITNNSEPRTEPVVLVEETDRNKHHRVADLVKQMSLSAEYSNNESGILTKSGSESSLSEDEEVKEGGKKEAEMQGEEKETCSDEDKSKENVVVEDRDAQDSPQQSPVVMRRKSAARVNPAFRKSEGSRKPVASGSVEIDTLSTASLTDGMRTSKSDTSLTDSFVMVGEADKRNPQNILREGFKWQRQLVFRSKLTMHTAYDRKDNAEPASITALAVSKDHRTVYVGDTRGRVFSWSVSDQPGRAVADHWLKDEGTDTCVGCGVRFTLYERRHHCRNCGQVFCSKCSRFESEISRLRILKPVRVCQGCYAALRTHHHSVNCAI</sequence>
<evidence type="ECO:0000313" key="12">
    <source>
        <dbReference type="Proteomes" id="UP001233999"/>
    </source>
</evidence>
<dbReference type="InterPro" id="IPR000306">
    <property type="entry name" value="Znf_FYVE"/>
</dbReference>
<dbReference type="PANTHER" id="PTHR46108">
    <property type="entry name" value="BLUE CHEESE"/>
    <property type="match status" value="1"/>
</dbReference>
<proteinExistence type="predicted"/>
<reference evidence="11" key="2">
    <citation type="submission" date="2023-05" db="EMBL/GenBank/DDBJ databases">
        <authorList>
            <person name="Fouks B."/>
        </authorList>
    </citation>
    <scope>NUCLEOTIDE SEQUENCE</scope>
    <source>
        <strain evidence="11">Stay&amp;Tobe</strain>
        <tissue evidence="11">Testes</tissue>
    </source>
</reference>
<feature type="domain" description="FYVE-type" evidence="9">
    <location>
        <begin position="655"/>
        <end position="715"/>
    </location>
</feature>
<dbReference type="PROSITE" id="PS50294">
    <property type="entry name" value="WD_REPEATS_REGION"/>
    <property type="match status" value="1"/>
</dbReference>
<dbReference type="EMBL" id="JASPKZ010006830">
    <property type="protein sequence ID" value="KAJ9586849.1"/>
    <property type="molecule type" value="Genomic_DNA"/>
</dbReference>
<feature type="non-terminal residue" evidence="11">
    <location>
        <position position="725"/>
    </location>
</feature>
<evidence type="ECO:0000256" key="6">
    <source>
        <dbReference type="PROSITE-ProRule" id="PRU00091"/>
    </source>
</evidence>
<dbReference type="PROSITE" id="PS50197">
    <property type="entry name" value="BEACH"/>
    <property type="match status" value="1"/>
</dbReference>
<dbReference type="PROSITE" id="PS50082">
    <property type="entry name" value="WD_REPEATS_2"/>
    <property type="match status" value="1"/>
</dbReference>
<name>A0AAD7ZU09_DIPPU</name>
<dbReference type="InterPro" id="IPR051944">
    <property type="entry name" value="BEACH_domain_protein"/>
</dbReference>
<evidence type="ECO:0000256" key="2">
    <source>
        <dbReference type="ARBA" id="ARBA00022723"/>
    </source>
</evidence>
<dbReference type="InterPro" id="IPR013083">
    <property type="entry name" value="Znf_RING/FYVE/PHD"/>
</dbReference>